<comment type="cofactor">
    <cofactor evidence="11">
        <name>Mg(2+)</name>
        <dbReference type="ChEBI" id="CHEBI:18420"/>
    </cofactor>
    <cofactor evidence="11">
        <name>Mn(2+)</name>
        <dbReference type="ChEBI" id="CHEBI:29035"/>
    </cofactor>
    <text evidence="11">Magnesium. Can also use manganese.</text>
</comment>
<dbReference type="AlphaFoldDB" id="A0A7W6K7Y2"/>
<evidence type="ECO:0000256" key="10">
    <source>
        <dbReference type="PIRNR" id="PIRNR006268"/>
    </source>
</evidence>
<feature type="binding site" evidence="11">
    <location>
        <position position="270"/>
    </location>
    <ligand>
        <name>Mg(2+)</name>
        <dbReference type="ChEBI" id="CHEBI:18420"/>
    </ligand>
</feature>
<evidence type="ECO:0000256" key="4">
    <source>
        <dbReference type="ARBA" id="ARBA00022679"/>
    </source>
</evidence>
<comment type="similarity">
    <text evidence="10">Belongs to the ApbE family.</text>
</comment>
<dbReference type="PANTHER" id="PTHR30040">
    <property type="entry name" value="THIAMINE BIOSYNTHESIS LIPOPROTEIN APBE"/>
    <property type="match status" value="1"/>
</dbReference>
<gene>
    <name evidence="12" type="ORF">GGQ66_004280</name>
</gene>
<dbReference type="SUPFAM" id="SSF143631">
    <property type="entry name" value="ApbE-like"/>
    <property type="match status" value="1"/>
</dbReference>
<comment type="catalytic activity">
    <reaction evidence="9 10">
        <text>L-threonyl-[protein] + FAD = FMN-L-threonyl-[protein] + AMP + H(+)</text>
        <dbReference type="Rhea" id="RHEA:36847"/>
        <dbReference type="Rhea" id="RHEA-COMP:11060"/>
        <dbReference type="Rhea" id="RHEA-COMP:11061"/>
        <dbReference type="ChEBI" id="CHEBI:15378"/>
        <dbReference type="ChEBI" id="CHEBI:30013"/>
        <dbReference type="ChEBI" id="CHEBI:57692"/>
        <dbReference type="ChEBI" id="CHEBI:74257"/>
        <dbReference type="ChEBI" id="CHEBI:456215"/>
        <dbReference type="EC" id="2.7.1.180"/>
    </reaction>
</comment>
<evidence type="ECO:0000256" key="1">
    <source>
        <dbReference type="ARBA" id="ARBA00011955"/>
    </source>
</evidence>
<evidence type="ECO:0000313" key="13">
    <source>
        <dbReference type="Proteomes" id="UP000584824"/>
    </source>
</evidence>
<feature type="binding site" evidence="11">
    <location>
        <position position="274"/>
    </location>
    <ligand>
        <name>Mg(2+)</name>
        <dbReference type="ChEBI" id="CHEBI:18420"/>
    </ligand>
</feature>
<evidence type="ECO:0000313" key="12">
    <source>
        <dbReference type="EMBL" id="MBB4105692.1"/>
    </source>
</evidence>
<dbReference type="RefSeq" id="WP_183795397.1">
    <property type="nucleotide sequence ID" value="NZ_JACIDU010000027.1"/>
</dbReference>
<protein>
    <recommendedName>
        <fullName evidence="2 10">FAD:protein FMN transferase</fullName>
        <ecNumber evidence="1 10">2.7.1.180</ecNumber>
    </recommendedName>
    <alternativeName>
        <fullName evidence="8 10">Flavin transferase</fullName>
    </alternativeName>
</protein>
<keyword evidence="6 10" id="KW-0274">FAD</keyword>
<keyword evidence="13" id="KW-1185">Reference proteome</keyword>
<evidence type="ECO:0000256" key="8">
    <source>
        <dbReference type="ARBA" id="ARBA00031306"/>
    </source>
</evidence>
<dbReference type="GO" id="GO:0016740">
    <property type="term" value="F:transferase activity"/>
    <property type="evidence" value="ECO:0007669"/>
    <property type="project" value="UniProtKB-UniRule"/>
</dbReference>
<reference evidence="12 13" key="1">
    <citation type="submission" date="2020-08" db="EMBL/GenBank/DDBJ databases">
        <title>Genomic Encyclopedia of Type Strains, Phase IV (KMG-IV): sequencing the most valuable type-strain genomes for metagenomic binning, comparative biology and taxonomic classification.</title>
        <authorList>
            <person name="Goeker M."/>
        </authorList>
    </citation>
    <scope>NUCLEOTIDE SEQUENCE [LARGE SCALE GENOMIC DNA]</scope>
    <source>
        <strain evidence="12 13">DSM 26385</strain>
    </source>
</reference>
<evidence type="ECO:0000256" key="7">
    <source>
        <dbReference type="ARBA" id="ARBA00022842"/>
    </source>
</evidence>
<keyword evidence="5 10" id="KW-0479">Metal-binding</keyword>
<evidence type="ECO:0000256" key="2">
    <source>
        <dbReference type="ARBA" id="ARBA00016337"/>
    </source>
</evidence>
<dbReference type="Proteomes" id="UP000584824">
    <property type="component" value="Unassembled WGS sequence"/>
</dbReference>
<name>A0A7W6K7Y2_9HYPH</name>
<accession>A0A7W6K7Y2</accession>
<keyword evidence="7 10" id="KW-0460">Magnesium</keyword>
<dbReference type="Gene3D" id="3.10.520.10">
    <property type="entry name" value="ApbE-like domains"/>
    <property type="match status" value="1"/>
</dbReference>
<dbReference type="PIRSF" id="PIRSF006268">
    <property type="entry name" value="ApbE"/>
    <property type="match status" value="1"/>
</dbReference>
<keyword evidence="12" id="KW-0449">Lipoprotein</keyword>
<dbReference type="EMBL" id="JACIDU010000027">
    <property type="protein sequence ID" value="MBB4105692.1"/>
    <property type="molecule type" value="Genomic_DNA"/>
</dbReference>
<keyword evidence="3 10" id="KW-0285">Flavoprotein</keyword>
<organism evidence="12 13">
    <name type="scientific">Allorhizobium borbori</name>
    <dbReference type="NCBI Taxonomy" id="485907"/>
    <lineage>
        <taxon>Bacteria</taxon>
        <taxon>Pseudomonadati</taxon>
        <taxon>Pseudomonadota</taxon>
        <taxon>Alphaproteobacteria</taxon>
        <taxon>Hyphomicrobiales</taxon>
        <taxon>Rhizobiaceae</taxon>
        <taxon>Rhizobium/Agrobacterium group</taxon>
        <taxon>Allorhizobium</taxon>
    </lineage>
</organism>
<sequence length="316" mass="33656">MPKTFTDLTRHALNGPTMGTRWSALFHMPRDFDTGEIRAALEKAVGDVDRQMSTWKPESDLNRLNAAAPGAWVDLPENLMAVLDAGLTIGRASGGAFDIGLGDAIVPWGFGPEQASEAAIKAARVASRSPAYDLLELDRANRKARKHAAMRFDLNGIAKGFGVDRLAETALQHGVTAGLFAIDGELRALGTQPDGRGWAIAIETPDRKARAAHSILELQDAAIATSGDYRHFVEVDGRLLSHTIDPKRGMPLLQSPASVSVIARDCMSADAWATAFMVLGAERGLPLAEQLGLSALFLWHGEATGAGCGTFGLPHS</sequence>
<comment type="caution">
    <text evidence="12">The sequence shown here is derived from an EMBL/GenBank/DDBJ whole genome shotgun (WGS) entry which is preliminary data.</text>
</comment>
<proteinExistence type="inferred from homology"/>
<evidence type="ECO:0000256" key="9">
    <source>
        <dbReference type="ARBA" id="ARBA00048540"/>
    </source>
</evidence>
<evidence type="ECO:0000256" key="11">
    <source>
        <dbReference type="PIRSR" id="PIRSR006268-2"/>
    </source>
</evidence>
<dbReference type="EC" id="2.7.1.180" evidence="1 10"/>
<evidence type="ECO:0000256" key="5">
    <source>
        <dbReference type="ARBA" id="ARBA00022723"/>
    </source>
</evidence>
<dbReference type="InterPro" id="IPR003374">
    <property type="entry name" value="ApbE-like_sf"/>
</dbReference>
<dbReference type="InterPro" id="IPR024932">
    <property type="entry name" value="ApbE"/>
</dbReference>
<dbReference type="GO" id="GO:0046872">
    <property type="term" value="F:metal ion binding"/>
    <property type="evidence" value="ECO:0007669"/>
    <property type="project" value="UniProtKB-UniRule"/>
</dbReference>
<keyword evidence="4 10" id="KW-0808">Transferase</keyword>
<dbReference type="Pfam" id="PF02424">
    <property type="entry name" value="ApbE"/>
    <property type="match status" value="1"/>
</dbReference>
<evidence type="ECO:0000256" key="6">
    <source>
        <dbReference type="ARBA" id="ARBA00022827"/>
    </source>
</evidence>
<dbReference type="PANTHER" id="PTHR30040:SF2">
    <property type="entry name" value="FAD:PROTEIN FMN TRANSFERASE"/>
    <property type="match status" value="1"/>
</dbReference>
<evidence type="ECO:0000256" key="3">
    <source>
        <dbReference type="ARBA" id="ARBA00022630"/>
    </source>
</evidence>
<feature type="binding site" evidence="11">
    <location>
        <position position="156"/>
    </location>
    <ligand>
        <name>Mg(2+)</name>
        <dbReference type="ChEBI" id="CHEBI:18420"/>
    </ligand>
</feature>